<evidence type="ECO:0000313" key="2">
    <source>
        <dbReference type="Proteomes" id="UP000199701"/>
    </source>
</evidence>
<evidence type="ECO:0000313" key="1">
    <source>
        <dbReference type="EMBL" id="SEW22239.1"/>
    </source>
</evidence>
<dbReference type="EMBL" id="FOJI01000007">
    <property type="protein sequence ID" value="SEW22239.1"/>
    <property type="molecule type" value="Genomic_DNA"/>
</dbReference>
<protein>
    <submittedName>
        <fullName evidence="1">Uncharacterized protein</fullName>
    </submittedName>
</protein>
<accession>A0A1I0Q6N6</accession>
<proteinExistence type="predicted"/>
<dbReference type="AlphaFoldDB" id="A0A1I0Q6N6"/>
<sequence>MSKKILIISKAYSELPVSLLFRRFLYPKND</sequence>
<organism evidence="1 2">
    <name type="scientific">[Clostridium] fimetarium</name>
    <dbReference type="NCBI Taxonomy" id="99656"/>
    <lineage>
        <taxon>Bacteria</taxon>
        <taxon>Bacillati</taxon>
        <taxon>Bacillota</taxon>
        <taxon>Clostridia</taxon>
        <taxon>Lachnospirales</taxon>
        <taxon>Lachnospiraceae</taxon>
    </lineage>
</organism>
<gene>
    <name evidence="1" type="ORF">SAMN05421659_10710</name>
</gene>
<name>A0A1I0Q6N6_9FIRM</name>
<dbReference type="STRING" id="99656.SAMN05421659_10710"/>
<dbReference type="Proteomes" id="UP000199701">
    <property type="component" value="Unassembled WGS sequence"/>
</dbReference>
<reference evidence="1 2" key="1">
    <citation type="submission" date="2016-10" db="EMBL/GenBank/DDBJ databases">
        <authorList>
            <person name="de Groot N.N."/>
        </authorList>
    </citation>
    <scope>NUCLEOTIDE SEQUENCE [LARGE SCALE GENOMIC DNA]</scope>
    <source>
        <strain evidence="1 2">DSM 9179</strain>
    </source>
</reference>
<keyword evidence="2" id="KW-1185">Reference proteome</keyword>